<name>A0A101HKQ6_9BACT</name>
<dbReference type="PATRIC" id="fig|1184387.3.peg.65"/>
<dbReference type="SUPFAM" id="SSF50037">
    <property type="entry name" value="C-terminal domain of transcriptional repressors"/>
    <property type="match status" value="2"/>
</dbReference>
<dbReference type="Pfam" id="PF04023">
    <property type="entry name" value="FeoA"/>
    <property type="match status" value="2"/>
</dbReference>
<reference evidence="4" key="1">
    <citation type="journal article" date="2015" name="MBio">
        <title>Genome-Resolved Metagenomic Analysis Reveals Roles for Candidate Phyla and Other Microbial Community Members in Biogeochemical Transformations in Oil Reservoirs.</title>
        <authorList>
            <person name="Hu P."/>
            <person name="Tom L."/>
            <person name="Singh A."/>
            <person name="Thomas B.C."/>
            <person name="Baker B.J."/>
            <person name="Piceno Y.M."/>
            <person name="Andersen G.L."/>
            <person name="Banfield J.F."/>
        </authorList>
    </citation>
    <scope>NUCLEOTIDE SEQUENCE [LARGE SCALE GENOMIC DNA]</scope>
</reference>
<evidence type="ECO:0000313" key="3">
    <source>
        <dbReference type="EMBL" id="KUK78588.1"/>
    </source>
</evidence>
<dbReference type="SMART" id="SM00899">
    <property type="entry name" value="FeoA"/>
    <property type="match status" value="2"/>
</dbReference>
<dbReference type="Gene3D" id="2.30.30.90">
    <property type="match status" value="2"/>
</dbReference>
<feature type="domain" description="Ferrous iron transporter FeoA-like" evidence="2">
    <location>
        <begin position="82"/>
        <end position="151"/>
    </location>
</feature>
<dbReference type="PANTHER" id="PTHR42954:SF2">
    <property type="entry name" value="FE(2+) TRANSPORT PROTEIN A"/>
    <property type="match status" value="1"/>
</dbReference>
<dbReference type="AlphaFoldDB" id="A0A101HKQ6"/>
<dbReference type="PANTHER" id="PTHR42954">
    <property type="entry name" value="FE(2+) TRANSPORT PROTEIN A"/>
    <property type="match status" value="1"/>
</dbReference>
<sequence length="152" mass="16898">MVISMVVPLSRMCEGEKGKIRKLELPPITRERLCGLGFVSGEEIQLIKVAPFGDPKVYRIKGTDITLRDDISMWILVETSSISLSYASKGDYLVSLINGGMGFRERLRLLGIEEGKGLTVIGNLGRRIEISVKGNYATLSRGQAMRIIVRER</sequence>
<dbReference type="GO" id="GO:0046914">
    <property type="term" value="F:transition metal ion binding"/>
    <property type="evidence" value="ECO:0007669"/>
    <property type="project" value="InterPro"/>
</dbReference>
<organism evidence="3 4">
    <name type="scientific">Mesotoga prima</name>
    <dbReference type="NCBI Taxonomy" id="1184387"/>
    <lineage>
        <taxon>Bacteria</taxon>
        <taxon>Thermotogati</taxon>
        <taxon>Thermotogota</taxon>
        <taxon>Thermotogae</taxon>
        <taxon>Kosmotogales</taxon>
        <taxon>Kosmotogaceae</taxon>
        <taxon>Mesotoga</taxon>
    </lineage>
</organism>
<evidence type="ECO:0000313" key="4">
    <source>
        <dbReference type="Proteomes" id="UP000054092"/>
    </source>
</evidence>
<dbReference type="InterPro" id="IPR038157">
    <property type="entry name" value="FeoA_core_dom"/>
</dbReference>
<feature type="domain" description="Ferrous iron transporter FeoA-like" evidence="2">
    <location>
        <begin position="7"/>
        <end position="79"/>
    </location>
</feature>
<gene>
    <name evidence="3" type="ORF">XD94_1679</name>
</gene>
<keyword evidence="1" id="KW-0408">Iron</keyword>
<evidence type="ECO:0000256" key="1">
    <source>
        <dbReference type="ARBA" id="ARBA00023004"/>
    </source>
</evidence>
<protein>
    <submittedName>
        <fullName evidence="3">Fe2+ transport system protein A</fullName>
    </submittedName>
</protein>
<dbReference type="InterPro" id="IPR052713">
    <property type="entry name" value="FeoA"/>
</dbReference>
<accession>A0A101HKQ6</accession>
<dbReference type="Proteomes" id="UP000054092">
    <property type="component" value="Unassembled WGS sequence"/>
</dbReference>
<comment type="caution">
    <text evidence="3">The sequence shown here is derived from an EMBL/GenBank/DDBJ whole genome shotgun (WGS) entry which is preliminary data.</text>
</comment>
<dbReference type="InterPro" id="IPR008988">
    <property type="entry name" value="Transcriptional_repressor_C"/>
</dbReference>
<dbReference type="InterPro" id="IPR007167">
    <property type="entry name" value="Fe-transptr_FeoA-like"/>
</dbReference>
<proteinExistence type="predicted"/>
<dbReference type="EMBL" id="LGGP01000361">
    <property type="protein sequence ID" value="KUK78588.1"/>
    <property type="molecule type" value="Genomic_DNA"/>
</dbReference>
<evidence type="ECO:0000259" key="2">
    <source>
        <dbReference type="SMART" id="SM00899"/>
    </source>
</evidence>